<dbReference type="EMBL" id="JBFDAA010000011">
    <property type="protein sequence ID" value="KAL1123838.1"/>
    <property type="molecule type" value="Genomic_DNA"/>
</dbReference>
<evidence type="ECO:0000313" key="2">
    <source>
        <dbReference type="Proteomes" id="UP001558652"/>
    </source>
</evidence>
<dbReference type="InterPro" id="IPR026720">
    <property type="entry name" value="CFAP91"/>
</dbReference>
<proteinExistence type="predicted"/>
<dbReference type="AlphaFoldDB" id="A0ABD0YRM3"/>
<gene>
    <name evidence="1" type="ORF">AAG570_001609</name>
</gene>
<evidence type="ECO:0000313" key="1">
    <source>
        <dbReference type="EMBL" id="KAL1123838.1"/>
    </source>
</evidence>
<keyword evidence="2" id="KW-1185">Reference proteome</keyword>
<comment type="caution">
    <text evidence="1">The sequence shown here is derived from an EMBL/GenBank/DDBJ whole genome shotgun (WGS) entry which is preliminary data.</text>
</comment>
<sequence length="202" mass="23241">MASKRRNMFHKNKKQETTEIGTFVVQLGKVMSVAEQMESSTLIHLADFSSKELLRLEDERRCQELALMAERERWSREAMEAGRRQLELRQLRQFDDIIKQTLPHTERILEGLKGDLVASPRGSPLNGFSRPEADSIEAGFITSDNIVQNFDEFEKLGSHSHPSNFLVVHQLGTHLSRVHFLRHQFMNKRLGTVECIGNLQDT</sequence>
<dbReference type="PANTHER" id="PTHR22455:SF10">
    <property type="entry name" value="CILIA- AND FLAGELLA-ASSOCIATED PROTEIN 91"/>
    <property type="match status" value="1"/>
</dbReference>
<accession>A0ABD0YRM3</accession>
<reference evidence="1 2" key="1">
    <citation type="submission" date="2024-07" db="EMBL/GenBank/DDBJ databases">
        <title>Chromosome-level genome assembly of the water stick insect Ranatra chinensis (Heteroptera: Nepidae).</title>
        <authorList>
            <person name="Liu X."/>
        </authorList>
    </citation>
    <scope>NUCLEOTIDE SEQUENCE [LARGE SCALE GENOMIC DNA]</scope>
    <source>
        <strain evidence="1">Cailab_2021Rc</strain>
        <tissue evidence="1">Muscle</tissue>
    </source>
</reference>
<organism evidence="1 2">
    <name type="scientific">Ranatra chinensis</name>
    <dbReference type="NCBI Taxonomy" id="642074"/>
    <lineage>
        <taxon>Eukaryota</taxon>
        <taxon>Metazoa</taxon>
        <taxon>Ecdysozoa</taxon>
        <taxon>Arthropoda</taxon>
        <taxon>Hexapoda</taxon>
        <taxon>Insecta</taxon>
        <taxon>Pterygota</taxon>
        <taxon>Neoptera</taxon>
        <taxon>Paraneoptera</taxon>
        <taxon>Hemiptera</taxon>
        <taxon>Heteroptera</taxon>
        <taxon>Panheteroptera</taxon>
        <taxon>Nepomorpha</taxon>
        <taxon>Nepidae</taxon>
        <taxon>Ranatrinae</taxon>
        <taxon>Ranatra</taxon>
    </lineage>
</organism>
<dbReference type="PANTHER" id="PTHR22455">
    <property type="entry name" value="CILIA- AND FLAGELLA-ASSOCIATED PROTEIN 91"/>
    <property type="match status" value="1"/>
</dbReference>
<dbReference type="Proteomes" id="UP001558652">
    <property type="component" value="Unassembled WGS sequence"/>
</dbReference>
<protein>
    <submittedName>
        <fullName evidence="1">Uncharacterized protein</fullName>
    </submittedName>
</protein>
<name>A0ABD0YRM3_9HEMI</name>